<dbReference type="AlphaFoldDB" id="A0A1W1BH71"/>
<dbReference type="NCBIfam" id="TIGR02282">
    <property type="entry name" value="MltB"/>
    <property type="match status" value="1"/>
</dbReference>
<name>A0A1W1BH71_9ZZZZ</name>
<organism evidence="2">
    <name type="scientific">hydrothermal vent metagenome</name>
    <dbReference type="NCBI Taxonomy" id="652676"/>
    <lineage>
        <taxon>unclassified sequences</taxon>
        <taxon>metagenomes</taxon>
        <taxon>ecological metagenomes</taxon>
    </lineage>
</organism>
<dbReference type="GO" id="GO:0009253">
    <property type="term" value="P:peptidoglycan catabolic process"/>
    <property type="evidence" value="ECO:0007669"/>
    <property type="project" value="TreeGrafter"/>
</dbReference>
<dbReference type="InterPro" id="IPR043426">
    <property type="entry name" value="MltB-like"/>
</dbReference>
<proteinExistence type="predicted"/>
<gene>
    <name evidence="2" type="ORF">MNB_SV-14-1214</name>
</gene>
<dbReference type="InterPro" id="IPR031304">
    <property type="entry name" value="SLT_2"/>
</dbReference>
<dbReference type="GO" id="GO:0008933">
    <property type="term" value="F:peptidoglycan lytic transglycosylase activity"/>
    <property type="evidence" value="ECO:0007669"/>
    <property type="project" value="TreeGrafter"/>
</dbReference>
<dbReference type="Pfam" id="PF13406">
    <property type="entry name" value="SLT_2"/>
    <property type="match status" value="1"/>
</dbReference>
<keyword evidence="2" id="KW-0326">Glycosidase</keyword>
<keyword evidence="2" id="KW-0378">Hydrolase</keyword>
<dbReference type="EC" id="3.2.1.-" evidence="2"/>
<dbReference type="PANTHER" id="PTHR30163">
    <property type="entry name" value="MEMBRANE-BOUND LYTIC MUREIN TRANSGLYCOSYLASE B"/>
    <property type="match status" value="1"/>
</dbReference>
<feature type="domain" description="Transglycosylase SLT" evidence="1">
    <location>
        <begin position="97"/>
        <end position="398"/>
    </location>
</feature>
<evidence type="ECO:0000259" key="1">
    <source>
        <dbReference type="Pfam" id="PF13406"/>
    </source>
</evidence>
<dbReference type="Gene3D" id="1.10.8.350">
    <property type="entry name" value="Bacterial muramidase"/>
    <property type="match status" value="1"/>
</dbReference>
<reference evidence="2" key="1">
    <citation type="submission" date="2016-10" db="EMBL/GenBank/DDBJ databases">
        <authorList>
            <person name="de Groot N.N."/>
        </authorList>
    </citation>
    <scope>NUCLEOTIDE SEQUENCE</scope>
</reference>
<dbReference type="CDD" id="cd13399">
    <property type="entry name" value="Slt35-like"/>
    <property type="match status" value="1"/>
</dbReference>
<evidence type="ECO:0000313" key="2">
    <source>
        <dbReference type="EMBL" id="SFV52857.1"/>
    </source>
</evidence>
<sequence>MTKLKASILLSILILYSGCVKREESIPVNIPNNTITQNSTPQNVITIPEYTTNSTPVIIDNNSPFNNMNNYTTEVVNTRPSYTIPRSRYLGGAYRNNSKLKNFINMMVSKYNYDRYTLNTIFSTVSRDKDALDKYNVFKKAKPSYQKADTIGSWDKYRANFLTPSRINKGVAFWKRNLFYLNKAAQEYGVAPEYIIGIIGVETNFGSYTGTHSVMNALTTLAIEFKKRSKFFTGELESYLLMLRDEKLDPQQIKGSYAGAFGLSQFMPTAFRQHAVDFNNDGHIDLFNEADAIGSIAKYFIERGKWNKRIPVAMKVQYNKRRFYGLTTGFNTNYSQRHLISLGMRPTSNFFGYRGDVSLIKLSRYDRDELWWGTKNFYAITRYNPKDYYAMAVHQLAQAVKNAYFQRR</sequence>
<accession>A0A1W1BH71</accession>
<dbReference type="InterPro" id="IPR023346">
    <property type="entry name" value="Lysozyme-like_dom_sf"/>
</dbReference>
<dbReference type="SUPFAM" id="SSF53955">
    <property type="entry name" value="Lysozyme-like"/>
    <property type="match status" value="1"/>
</dbReference>
<dbReference type="GO" id="GO:0016798">
    <property type="term" value="F:hydrolase activity, acting on glycosyl bonds"/>
    <property type="evidence" value="ECO:0007669"/>
    <property type="project" value="UniProtKB-KW"/>
</dbReference>
<dbReference type="Gene3D" id="1.10.530.10">
    <property type="match status" value="1"/>
</dbReference>
<dbReference type="PANTHER" id="PTHR30163:SF9">
    <property type="entry name" value="MEMBRANE-BOUND LYTIC MUREIN TRANSGLYCOSYLASE B"/>
    <property type="match status" value="1"/>
</dbReference>
<dbReference type="EMBL" id="FPHN01000016">
    <property type="protein sequence ID" value="SFV52857.1"/>
    <property type="molecule type" value="Genomic_DNA"/>
</dbReference>
<dbReference type="InterPro" id="IPR011757">
    <property type="entry name" value="Lytic_transglycosylase_MltB"/>
</dbReference>
<protein>
    <submittedName>
        <fullName evidence="2">Membrane-bound lytic murein transglycosylase B</fullName>
        <ecNumber evidence="2">3.2.1.-</ecNumber>
    </submittedName>
</protein>
<dbReference type="FunFam" id="1.10.8.350:FF:000001">
    <property type="entry name" value="Lytic murein transglycosylase B"/>
    <property type="match status" value="1"/>
</dbReference>